<dbReference type="GO" id="GO:0016787">
    <property type="term" value="F:hydrolase activity"/>
    <property type="evidence" value="ECO:0007669"/>
    <property type="project" value="UniProtKB-KW"/>
</dbReference>
<reference evidence="18 19" key="1">
    <citation type="submission" date="2017-03" db="EMBL/GenBank/DDBJ databases">
        <title>Genome of the blue death feigning beetle - Asbolus verrucosus.</title>
        <authorList>
            <person name="Rider S.D."/>
        </authorList>
    </citation>
    <scope>NUCLEOTIDE SEQUENCE [LARGE SCALE GENOMIC DNA]</scope>
    <source>
        <strain evidence="18">Butters</strain>
        <tissue evidence="18">Head and leg muscle</tissue>
    </source>
</reference>
<keyword evidence="19" id="KW-1185">Reference proteome</keyword>
<dbReference type="Pfam" id="PF00271">
    <property type="entry name" value="Helicase_C"/>
    <property type="match status" value="1"/>
</dbReference>
<dbReference type="Pfam" id="PF00567">
    <property type="entry name" value="TUDOR"/>
    <property type="match status" value="1"/>
</dbReference>
<keyword evidence="6" id="KW-0221">Differentiation</keyword>
<feature type="domain" description="Helicase C-terminal" evidence="16">
    <location>
        <begin position="374"/>
        <end position="471"/>
    </location>
</feature>
<keyword evidence="8 18" id="KW-0347">Helicase</keyword>
<keyword evidence="11" id="KW-0943">RNA-mediated gene silencing</keyword>
<keyword evidence="7" id="KW-0378">Hydrolase</keyword>
<dbReference type="InterPro" id="IPR002999">
    <property type="entry name" value="Tudor"/>
</dbReference>
<dbReference type="GO" id="GO:0005524">
    <property type="term" value="F:ATP binding"/>
    <property type="evidence" value="ECO:0007669"/>
    <property type="project" value="UniProtKB-KW"/>
</dbReference>
<dbReference type="InterPro" id="IPR035437">
    <property type="entry name" value="SNase_OB-fold_sf"/>
</dbReference>
<dbReference type="GO" id="GO:0051321">
    <property type="term" value="P:meiotic cell cycle"/>
    <property type="evidence" value="ECO:0007669"/>
    <property type="project" value="UniProtKB-KW"/>
</dbReference>
<dbReference type="OrthoDB" id="249932at2759"/>
<evidence type="ECO:0000256" key="10">
    <source>
        <dbReference type="ARBA" id="ARBA00022871"/>
    </source>
</evidence>
<feature type="domain" description="DEAD/DEAH-box helicase" evidence="15">
    <location>
        <begin position="159"/>
        <end position="323"/>
    </location>
</feature>
<dbReference type="SUPFAM" id="SSF49764">
    <property type="entry name" value="HSP20-like chaperones"/>
    <property type="match status" value="1"/>
</dbReference>
<evidence type="ECO:0000259" key="16">
    <source>
        <dbReference type="Pfam" id="PF00271"/>
    </source>
</evidence>
<feature type="region of interest" description="Disordered" evidence="14">
    <location>
        <begin position="1182"/>
        <end position="1214"/>
    </location>
</feature>
<evidence type="ECO:0000256" key="8">
    <source>
        <dbReference type="ARBA" id="ARBA00022806"/>
    </source>
</evidence>
<dbReference type="GO" id="GO:0003676">
    <property type="term" value="F:nucleic acid binding"/>
    <property type="evidence" value="ECO:0007669"/>
    <property type="project" value="InterPro"/>
</dbReference>
<evidence type="ECO:0000313" key="19">
    <source>
        <dbReference type="Proteomes" id="UP000292052"/>
    </source>
</evidence>
<evidence type="ECO:0000256" key="7">
    <source>
        <dbReference type="ARBA" id="ARBA00022801"/>
    </source>
</evidence>
<sequence length="1214" mass="140111">MASSQEPSTISEEAGQASSPKSESQIDENDPENDDQIFKPESDSTLLIKPFCECQNCHHWSNSVDWCTTVDLEFDDHHNKVHREKKMQPLLRSEKYPGRAPKILTFSCKNLSQIEKQMIVKTLIHGESIPQPVKLFSDTYFDEDIQMILQDLNYKYSLPIQSFVWPAIFRQLNVFMISGRKTGKTMAYLPAICTFGFQKNQKYQELAKYKGPLIVIVCSNSKQCEEIFDLIKKFYSKIHLKPKVSIVTYPISNANNMDILITIPDSLLHCIKSRIFNFKRLCHLVFEDASTLLKNNEENLYKILNVVNEMLEHRMNNAKVQLIVASEKWTNGVKKLLKSIYMTPIVCIGNYLEAALYANIQFDVKFLKSINKKIYVEELLRNKYYIYKTLIICNKSEILEVNKWLVRNGIKTIALSENSDKEDIEEGEREWSRAIGGEYEVLLCTELIFETCLTINDAVWLIHYSFPSSWTRFTRSFSAMSSNYKSPLEADNTKQEKVQCRSFLIIDETCEEKMPKISYLLNRLSKDFPATYKRYIDNCKIESEKAKILAKKDLCKTLKLFGKCPNPSCNERHMVSEDLDVSHDLPENGKIVFKILDLKDVTQYVVQLIEHIDLNGSLRKINDFDLKQPLIYDPNTEKKRARDVEVGRFYAHCDYTVEGEIFMLCHVLNVGNDTFVEVKLTTGVTLKALRKNLYEPPPSLEIVEVYLCNLIPPHKDEYFSGRSYFTTRASLESLEYENLVLRGDIQLQLDKTFWLNNVVQVVKIAHSEVDKFNFTKHLINLQVVEVCNTQISALHKLCNNCGITLPQYAKPTAKKPVKAKEIEPQRSFLDENPNEVILSSAVTPEEFYVRLSKYQCLLENLEKDIQNAVKNEILDKNVNVSIGKYYLARDSKGELYSRVLVLNTQDDKALCFYVDYGDEAVVHIPDLKYLPSKFITRLPFQAILCRLHGLSPAFGEWEDEATDVLYKYMLEPDSDIYRSLFVQVRDTEDCDTMRTKLKYSVLLKDGFGTKNVLLNQLIIDCGFATSVFGKIDDFELPNREPELDSLDSDSDSNDESESEEILRMLVQITSESTSKDESNSLVPEVYWSQTDEMVKLKVKLIGVTVANLDGKTYKLKFILHKTAEMGRHSAKGQEVEVVLKKVEPMEWLQLTGTNKRMRNIHYEILDIEKKEPKRKFLQLDIPDDESDEDDNVMFHQISDLDSEFDDEEPSSSSD</sequence>
<feature type="domain" description="Tudor" evidence="17">
    <location>
        <begin position="834"/>
        <end position="949"/>
    </location>
</feature>
<evidence type="ECO:0000256" key="1">
    <source>
        <dbReference type="ARBA" id="ARBA00012552"/>
    </source>
</evidence>
<dbReference type="EC" id="3.6.4.13" evidence="1"/>
<evidence type="ECO:0000256" key="3">
    <source>
        <dbReference type="ARBA" id="ARBA00022473"/>
    </source>
</evidence>
<proteinExistence type="predicted"/>
<feature type="compositionally biased region" description="Polar residues" evidence="14">
    <location>
        <begin position="1"/>
        <end position="23"/>
    </location>
</feature>
<dbReference type="PANTHER" id="PTHR22655:SF2">
    <property type="entry name" value="ATP-DEPENDENT RNA HELICASE TDRD12-RELATED"/>
    <property type="match status" value="1"/>
</dbReference>
<dbReference type="InterPro" id="IPR001650">
    <property type="entry name" value="Helicase_C-like"/>
</dbReference>
<keyword evidence="4" id="KW-0677">Repeat</keyword>
<dbReference type="Gene3D" id="3.40.50.300">
    <property type="entry name" value="P-loop containing nucleotide triphosphate hydrolases"/>
    <property type="match status" value="2"/>
</dbReference>
<evidence type="ECO:0000256" key="12">
    <source>
        <dbReference type="ARBA" id="ARBA00023254"/>
    </source>
</evidence>
<dbReference type="EMBL" id="QDEB01029737">
    <property type="protein sequence ID" value="RZC40006.1"/>
    <property type="molecule type" value="Genomic_DNA"/>
</dbReference>
<dbReference type="SUPFAM" id="SSF52540">
    <property type="entry name" value="P-loop containing nucleoside triphosphate hydrolases"/>
    <property type="match status" value="2"/>
</dbReference>
<evidence type="ECO:0000256" key="9">
    <source>
        <dbReference type="ARBA" id="ARBA00022840"/>
    </source>
</evidence>
<comment type="catalytic activity">
    <reaction evidence="13">
        <text>ATP + H2O = ADP + phosphate + H(+)</text>
        <dbReference type="Rhea" id="RHEA:13065"/>
        <dbReference type="ChEBI" id="CHEBI:15377"/>
        <dbReference type="ChEBI" id="CHEBI:15378"/>
        <dbReference type="ChEBI" id="CHEBI:30616"/>
        <dbReference type="ChEBI" id="CHEBI:43474"/>
        <dbReference type="ChEBI" id="CHEBI:456216"/>
        <dbReference type="EC" id="3.6.4.13"/>
    </reaction>
</comment>
<feature type="region of interest" description="Disordered" evidence="14">
    <location>
        <begin position="1"/>
        <end position="39"/>
    </location>
</feature>
<evidence type="ECO:0000256" key="13">
    <source>
        <dbReference type="ARBA" id="ARBA00047984"/>
    </source>
</evidence>
<feature type="compositionally biased region" description="Acidic residues" evidence="14">
    <location>
        <begin position="1200"/>
        <end position="1214"/>
    </location>
</feature>
<dbReference type="Proteomes" id="UP000292052">
    <property type="component" value="Unassembled WGS sequence"/>
</dbReference>
<evidence type="ECO:0000259" key="15">
    <source>
        <dbReference type="Pfam" id="PF00270"/>
    </source>
</evidence>
<evidence type="ECO:0000256" key="6">
    <source>
        <dbReference type="ARBA" id="ARBA00022782"/>
    </source>
</evidence>
<comment type="caution">
    <text evidence="18">The sequence shown here is derived from an EMBL/GenBank/DDBJ whole genome shotgun (WGS) entry which is preliminary data.</text>
</comment>
<evidence type="ECO:0000256" key="14">
    <source>
        <dbReference type="SAM" id="MobiDB-lite"/>
    </source>
</evidence>
<evidence type="ECO:0000256" key="4">
    <source>
        <dbReference type="ARBA" id="ARBA00022737"/>
    </source>
</evidence>
<evidence type="ECO:0000256" key="5">
    <source>
        <dbReference type="ARBA" id="ARBA00022741"/>
    </source>
</evidence>
<keyword evidence="5" id="KW-0547">Nucleotide-binding</keyword>
<dbReference type="Gene3D" id="2.40.50.90">
    <property type="match status" value="1"/>
</dbReference>
<dbReference type="Gene3D" id="2.30.30.140">
    <property type="match status" value="1"/>
</dbReference>
<keyword evidence="3" id="KW-0217">Developmental protein</keyword>
<dbReference type="SUPFAM" id="SSF63748">
    <property type="entry name" value="Tudor/PWWP/MBT"/>
    <property type="match status" value="1"/>
</dbReference>
<dbReference type="STRING" id="1661398.A0A482W4L7"/>
<evidence type="ECO:0000259" key="17">
    <source>
        <dbReference type="Pfam" id="PF00567"/>
    </source>
</evidence>
<dbReference type="GO" id="GO:0007283">
    <property type="term" value="P:spermatogenesis"/>
    <property type="evidence" value="ECO:0007669"/>
    <property type="project" value="UniProtKB-KW"/>
</dbReference>
<protein>
    <recommendedName>
        <fullName evidence="2">Probable ATP-dependent RNA helicase spindle-E</fullName>
        <ecNumber evidence="1">3.6.4.13</ecNumber>
    </recommendedName>
</protein>
<organism evidence="18 19">
    <name type="scientific">Asbolus verrucosus</name>
    <name type="common">Desert ironclad beetle</name>
    <dbReference type="NCBI Taxonomy" id="1661398"/>
    <lineage>
        <taxon>Eukaryota</taxon>
        <taxon>Metazoa</taxon>
        <taxon>Ecdysozoa</taxon>
        <taxon>Arthropoda</taxon>
        <taxon>Hexapoda</taxon>
        <taxon>Insecta</taxon>
        <taxon>Pterygota</taxon>
        <taxon>Neoptera</taxon>
        <taxon>Endopterygota</taxon>
        <taxon>Coleoptera</taxon>
        <taxon>Polyphaga</taxon>
        <taxon>Cucujiformia</taxon>
        <taxon>Tenebrionidae</taxon>
        <taxon>Pimeliinae</taxon>
        <taxon>Asbolus</taxon>
    </lineage>
</organism>
<dbReference type="AlphaFoldDB" id="A0A482W4L7"/>
<dbReference type="InterPro" id="IPR011545">
    <property type="entry name" value="DEAD/DEAH_box_helicase_dom"/>
</dbReference>
<evidence type="ECO:0000256" key="11">
    <source>
        <dbReference type="ARBA" id="ARBA00023158"/>
    </source>
</evidence>
<gene>
    <name evidence="18" type="ORF">BDFB_003200</name>
</gene>
<keyword evidence="10" id="KW-0744">Spermatogenesis</keyword>
<dbReference type="GO" id="GO:0003724">
    <property type="term" value="F:RNA helicase activity"/>
    <property type="evidence" value="ECO:0007669"/>
    <property type="project" value="UniProtKB-EC"/>
</dbReference>
<accession>A0A482W4L7</accession>
<feature type="compositionally biased region" description="Acidic residues" evidence="14">
    <location>
        <begin position="1182"/>
        <end position="1191"/>
    </location>
</feature>
<keyword evidence="9" id="KW-0067">ATP-binding</keyword>
<dbReference type="PANTHER" id="PTHR22655">
    <property type="entry name" value="ATP-DEPENDENT RNA HELICASE TDRD12-RELATED"/>
    <property type="match status" value="1"/>
</dbReference>
<dbReference type="GO" id="GO:0005737">
    <property type="term" value="C:cytoplasm"/>
    <property type="evidence" value="ECO:0007669"/>
    <property type="project" value="UniProtKB-ARBA"/>
</dbReference>
<dbReference type="CDD" id="cd06463">
    <property type="entry name" value="p23_like"/>
    <property type="match status" value="1"/>
</dbReference>
<dbReference type="InterPro" id="IPR008978">
    <property type="entry name" value="HSP20-like_chaperone"/>
</dbReference>
<dbReference type="InterPro" id="IPR027417">
    <property type="entry name" value="P-loop_NTPase"/>
</dbReference>
<evidence type="ECO:0000256" key="2">
    <source>
        <dbReference type="ARBA" id="ARBA00013352"/>
    </source>
</evidence>
<dbReference type="GO" id="GO:0031047">
    <property type="term" value="P:regulatory ncRNA-mediated gene silencing"/>
    <property type="evidence" value="ECO:0007669"/>
    <property type="project" value="UniProtKB-KW"/>
</dbReference>
<keyword evidence="12" id="KW-0469">Meiosis</keyword>
<evidence type="ECO:0000313" key="18">
    <source>
        <dbReference type="EMBL" id="RZC40006.1"/>
    </source>
</evidence>
<feature type="compositionally biased region" description="Acidic residues" evidence="14">
    <location>
        <begin position="25"/>
        <end position="35"/>
    </location>
</feature>
<dbReference type="Pfam" id="PF00270">
    <property type="entry name" value="DEAD"/>
    <property type="match status" value="1"/>
</dbReference>
<name>A0A482W4L7_ASBVE</name>
<dbReference type="GO" id="GO:0042078">
    <property type="term" value="P:germ-line stem cell division"/>
    <property type="evidence" value="ECO:0007669"/>
    <property type="project" value="TreeGrafter"/>
</dbReference>